<reference evidence="3 4" key="1">
    <citation type="submission" date="2017-04" db="EMBL/GenBank/DDBJ databases">
        <authorList>
            <person name="Afonso C.L."/>
            <person name="Miller P.J."/>
            <person name="Scott M.A."/>
            <person name="Spackman E."/>
            <person name="Goraichik I."/>
            <person name="Dimitrov K.M."/>
            <person name="Suarez D.L."/>
            <person name="Swayne D.E."/>
        </authorList>
    </citation>
    <scope>NUCLEOTIDE SEQUENCE [LARGE SCALE GENOMIC DNA]</scope>
    <source>
        <strain evidence="3 4">DSM 3385</strain>
    </source>
</reference>
<feature type="transmembrane region" description="Helical" evidence="1">
    <location>
        <begin position="198"/>
        <end position="214"/>
    </location>
</feature>
<feature type="transmembrane region" description="Helical" evidence="1">
    <location>
        <begin position="86"/>
        <end position="103"/>
    </location>
</feature>
<feature type="transmembrane region" description="Helical" evidence="1">
    <location>
        <begin position="58"/>
        <end position="79"/>
    </location>
</feature>
<protein>
    <submittedName>
        <fullName evidence="3">Cytochrome C assembly protein</fullName>
    </submittedName>
</protein>
<dbReference type="AlphaFoldDB" id="A0A1W1YT96"/>
<proteinExistence type="predicted"/>
<keyword evidence="1" id="KW-1133">Transmembrane helix</keyword>
<evidence type="ECO:0000313" key="3">
    <source>
        <dbReference type="EMBL" id="SMC38928.1"/>
    </source>
</evidence>
<feature type="transmembrane region" description="Helical" evidence="1">
    <location>
        <begin position="221"/>
        <end position="242"/>
    </location>
</feature>
<keyword evidence="1" id="KW-0472">Membrane</keyword>
<dbReference type="STRING" id="1121400.SAMN02746065_101300"/>
<dbReference type="InterPro" id="IPR002541">
    <property type="entry name" value="Cyt_c_assembly"/>
</dbReference>
<evidence type="ECO:0000313" key="4">
    <source>
        <dbReference type="Proteomes" id="UP000192418"/>
    </source>
</evidence>
<evidence type="ECO:0000259" key="2">
    <source>
        <dbReference type="Pfam" id="PF01578"/>
    </source>
</evidence>
<dbReference type="Proteomes" id="UP000192418">
    <property type="component" value="Unassembled WGS sequence"/>
</dbReference>
<feature type="domain" description="Cytochrome c assembly protein" evidence="2">
    <location>
        <begin position="3"/>
        <end position="230"/>
    </location>
</feature>
<dbReference type="GO" id="GO:0017004">
    <property type="term" value="P:cytochrome complex assembly"/>
    <property type="evidence" value="ECO:0007669"/>
    <property type="project" value="InterPro"/>
</dbReference>
<keyword evidence="1" id="KW-0812">Transmembrane</keyword>
<feature type="transmembrane region" description="Helical" evidence="1">
    <location>
        <begin position="160"/>
        <end position="178"/>
    </location>
</feature>
<dbReference type="RefSeq" id="WP_084066597.1">
    <property type="nucleotide sequence ID" value="NZ_FWXY01000001.1"/>
</dbReference>
<organism evidence="3 4">
    <name type="scientific">Desulfocicer vacuolatum DSM 3385</name>
    <dbReference type="NCBI Taxonomy" id="1121400"/>
    <lineage>
        <taxon>Bacteria</taxon>
        <taxon>Pseudomonadati</taxon>
        <taxon>Thermodesulfobacteriota</taxon>
        <taxon>Desulfobacteria</taxon>
        <taxon>Desulfobacterales</taxon>
        <taxon>Desulfobacteraceae</taxon>
        <taxon>Desulfocicer</taxon>
    </lineage>
</organism>
<feature type="transmembrane region" description="Helical" evidence="1">
    <location>
        <begin position="31"/>
        <end position="52"/>
    </location>
</feature>
<feature type="transmembrane region" description="Helical" evidence="1">
    <location>
        <begin position="115"/>
        <end position="139"/>
    </location>
</feature>
<sequence>MSEFIQSSFLAATLCYITSLAFMLRRHIVGATFLLSVGCFCNALSLGVRYYTSFPLLPLYQGAYFVPCILGVCCIKPVFSRSGHPVHLLTISLLAVTALFFPNDYYLPFLQFKTLFSHLFFLFGVVGKAMFFMSGIWAVMILIKSDDSGNIKKMSTTTMWGFFFWTLSIFSGAMWSYLGWGSPVIWDDPLLSTTMAVWLYYTLFLHLHLIPALYRPVPRSVLALLGSVTMFVSTCVPELGIFRCPGGLL</sequence>
<dbReference type="Pfam" id="PF01578">
    <property type="entry name" value="Cytochrom_C_asm"/>
    <property type="match status" value="1"/>
</dbReference>
<dbReference type="GO" id="GO:0020037">
    <property type="term" value="F:heme binding"/>
    <property type="evidence" value="ECO:0007669"/>
    <property type="project" value="InterPro"/>
</dbReference>
<gene>
    <name evidence="3" type="ORF">SAMN02746065_101300</name>
</gene>
<accession>A0A1W1YT96</accession>
<feature type="transmembrane region" description="Helical" evidence="1">
    <location>
        <begin position="6"/>
        <end position="24"/>
    </location>
</feature>
<name>A0A1W1YT96_9BACT</name>
<dbReference type="EMBL" id="FWXY01000001">
    <property type="protein sequence ID" value="SMC38928.1"/>
    <property type="molecule type" value="Genomic_DNA"/>
</dbReference>
<dbReference type="OrthoDB" id="5386575at2"/>
<keyword evidence="4" id="KW-1185">Reference proteome</keyword>
<evidence type="ECO:0000256" key="1">
    <source>
        <dbReference type="SAM" id="Phobius"/>
    </source>
</evidence>